<accession>A0A150R528</accession>
<keyword evidence="2" id="KW-0489">Methyltransferase</keyword>
<evidence type="ECO:0000256" key="4">
    <source>
        <dbReference type="ARBA" id="ARBA00022691"/>
    </source>
</evidence>
<evidence type="ECO:0000256" key="2">
    <source>
        <dbReference type="ARBA" id="ARBA00022603"/>
    </source>
</evidence>
<keyword evidence="5" id="KW-0443">Lipid metabolism</keyword>
<evidence type="ECO:0000313" key="6">
    <source>
        <dbReference type="EMBL" id="KYF75357.1"/>
    </source>
</evidence>
<dbReference type="Gene3D" id="3.40.50.150">
    <property type="entry name" value="Vaccinia Virus protein VP39"/>
    <property type="match status" value="1"/>
</dbReference>
<dbReference type="PANTHER" id="PTHR43667">
    <property type="entry name" value="CYCLOPROPANE-FATTY-ACYL-PHOSPHOLIPID SYNTHASE"/>
    <property type="match status" value="1"/>
</dbReference>
<dbReference type="GO" id="GO:0008610">
    <property type="term" value="P:lipid biosynthetic process"/>
    <property type="evidence" value="ECO:0007669"/>
    <property type="project" value="InterPro"/>
</dbReference>
<evidence type="ECO:0000256" key="1">
    <source>
        <dbReference type="ARBA" id="ARBA00010815"/>
    </source>
</evidence>
<dbReference type="EMBL" id="JEMB01003129">
    <property type="protein sequence ID" value="KYF75357.1"/>
    <property type="molecule type" value="Genomic_DNA"/>
</dbReference>
<keyword evidence="4" id="KW-0949">S-adenosyl-L-methionine</keyword>
<proteinExistence type="inferred from homology"/>
<organism evidence="6 7">
    <name type="scientific">Sorangium cellulosum</name>
    <name type="common">Polyangium cellulosum</name>
    <dbReference type="NCBI Taxonomy" id="56"/>
    <lineage>
        <taxon>Bacteria</taxon>
        <taxon>Pseudomonadati</taxon>
        <taxon>Myxococcota</taxon>
        <taxon>Polyangia</taxon>
        <taxon>Polyangiales</taxon>
        <taxon>Polyangiaceae</taxon>
        <taxon>Sorangium</taxon>
    </lineage>
</organism>
<keyword evidence="3" id="KW-0808">Transferase</keyword>
<dbReference type="SUPFAM" id="SSF53335">
    <property type="entry name" value="S-adenosyl-L-methionine-dependent methyltransferases"/>
    <property type="match status" value="1"/>
</dbReference>
<sequence length="410" mass="46347">MLLVKILDMLIVEGALTLIDACGVAHRFGRCADDSGEIVVRLSDRRLHWKLLLNTGLSLGEAYTDGTLTVERGSVYDLLDLGARNVARMKPLQAPRLGRILGRSRTFLQQYNPPVRARRNVAHHYDLPDTLFDHFLDPDRQYSCAYFADPHMTLEEAQEAKKRQLATKLLLRPGQRVLDIGSGWGGLCLHLARIADVDVTGISLSARQVAAARRRAAEAGLEGRVRFHLCDYRGEAGEYDRIISVGMFEHVGVPHYGSFFRKLRDLLADDGVAVLHAIGRMDGPSNMDPWLQKHIFPGAHLPALSEVLPSIERAGLWVTDLEILRLHYAETLRHWRWRFLANAEAVARTHGARFRRMWEFYLASSEVGFRRCGLMVFQVQLAKRVDAVPLTRDYLFEPARSPDARLERAA</sequence>
<dbReference type="InterPro" id="IPR050723">
    <property type="entry name" value="CFA/CMAS"/>
</dbReference>
<gene>
    <name evidence="6" type="ORF">BE17_37020</name>
</gene>
<dbReference type="InterPro" id="IPR029063">
    <property type="entry name" value="SAM-dependent_MTases_sf"/>
</dbReference>
<evidence type="ECO:0000256" key="5">
    <source>
        <dbReference type="ARBA" id="ARBA00023098"/>
    </source>
</evidence>
<dbReference type="PIRSF" id="PIRSF003085">
    <property type="entry name" value="CMAS"/>
    <property type="match status" value="1"/>
</dbReference>
<comment type="caution">
    <text evidence="6">The sequence shown here is derived from an EMBL/GenBank/DDBJ whole genome shotgun (WGS) entry which is preliminary data.</text>
</comment>
<dbReference type="GO" id="GO:0032259">
    <property type="term" value="P:methylation"/>
    <property type="evidence" value="ECO:0007669"/>
    <property type="project" value="UniProtKB-KW"/>
</dbReference>
<protein>
    <submittedName>
        <fullName evidence="6">Cyclopropane-fatty-acyl-phospholipid synthase</fullName>
    </submittedName>
</protein>
<dbReference type="PANTHER" id="PTHR43667:SF1">
    <property type="entry name" value="CYCLOPROPANE-FATTY-ACYL-PHOSPHOLIPID SYNTHASE"/>
    <property type="match status" value="1"/>
</dbReference>
<reference evidence="6 7" key="1">
    <citation type="submission" date="2014-02" db="EMBL/GenBank/DDBJ databases">
        <title>The small core and large imbalanced accessory genome model reveals a collaborative survival strategy of Sorangium cellulosum strains in nature.</title>
        <authorList>
            <person name="Han K."/>
            <person name="Peng R."/>
            <person name="Blom J."/>
            <person name="Li Y.-Z."/>
        </authorList>
    </citation>
    <scope>NUCLEOTIDE SEQUENCE [LARGE SCALE GENOMIC DNA]</scope>
    <source>
        <strain evidence="6 7">So0011-07</strain>
    </source>
</reference>
<evidence type="ECO:0000256" key="3">
    <source>
        <dbReference type="ARBA" id="ARBA00022679"/>
    </source>
</evidence>
<name>A0A150R528_SORCE</name>
<dbReference type="CDD" id="cd02440">
    <property type="entry name" value="AdoMet_MTases"/>
    <property type="match status" value="1"/>
</dbReference>
<comment type="similarity">
    <text evidence="1">Belongs to the CFA/CMAS family.</text>
</comment>
<dbReference type="GO" id="GO:0008168">
    <property type="term" value="F:methyltransferase activity"/>
    <property type="evidence" value="ECO:0007669"/>
    <property type="project" value="UniProtKB-KW"/>
</dbReference>
<evidence type="ECO:0000313" key="7">
    <source>
        <dbReference type="Proteomes" id="UP000075635"/>
    </source>
</evidence>
<dbReference type="AlphaFoldDB" id="A0A150R528"/>
<dbReference type="InterPro" id="IPR003333">
    <property type="entry name" value="CMAS"/>
</dbReference>
<dbReference type="Proteomes" id="UP000075635">
    <property type="component" value="Unassembled WGS sequence"/>
</dbReference>
<dbReference type="Pfam" id="PF02353">
    <property type="entry name" value="CMAS"/>
    <property type="match status" value="1"/>
</dbReference>